<evidence type="ECO:0000313" key="2">
    <source>
        <dbReference type="Proteomes" id="UP000006362"/>
    </source>
</evidence>
<sequence>MAKGRLSVRVKRRKIPPLYLLKPSELFSLFEEKIEKALSQLNMARTTNRALQESLRRKGIRKLKELRSFFEELDKAPLNRRKLAYNAFYRLFQRYQWALESGSEKEIELKVWVTSSIDYLTTFAKTVRELEDA</sequence>
<dbReference type="eggNOG" id="ENOG5034AH5">
    <property type="taxonomic scope" value="Bacteria"/>
</dbReference>
<dbReference type="OrthoDB" id="15451at2"/>
<gene>
    <name evidence="1" type="ordered locus">Theam_0175</name>
</gene>
<reference evidence="1" key="1">
    <citation type="submission" date="2011-01" db="EMBL/GenBank/DDBJ databases">
        <title>Complete sequence of chromosome of Thermovibrio ammonificans HB-1.</title>
        <authorList>
            <consortium name="US DOE Joint Genome Institute"/>
            <person name="Lucas S."/>
            <person name="Copeland A."/>
            <person name="Lapidus A."/>
            <person name="Cheng J.-F."/>
            <person name="Goodwin L."/>
            <person name="Pitluck S."/>
            <person name="Davenport K."/>
            <person name="Detter J.C."/>
            <person name="Han C."/>
            <person name="Tapia R."/>
            <person name="Land M."/>
            <person name="Hauser L."/>
            <person name="Kyrpides N."/>
            <person name="Ivanova N."/>
            <person name="Ovchinnikova G."/>
            <person name="Vetriani C."/>
            <person name="Woyke T."/>
        </authorList>
    </citation>
    <scope>NUCLEOTIDE SEQUENCE [LARGE SCALE GENOMIC DNA]</scope>
    <source>
        <strain evidence="1">HB-1</strain>
    </source>
</reference>
<organism evidence="1 2">
    <name type="scientific">Thermovibrio ammonificans (strain DSM 15698 / JCM 12110 / HB-1)</name>
    <dbReference type="NCBI Taxonomy" id="648996"/>
    <lineage>
        <taxon>Bacteria</taxon>
        <taxon>Pseudomonadati</taxon>
        <taxon>Aquificota</taxon>
        <taxon>Aquificia</taxon>
        <taxon>Desulfurobacteriales</taxon>
        <taxon>Desulfurobacteriaceae</taxon>
        <taxon>Thermovibrio</taxon>
    </lineage>
</organism>
<protein>
    <submittedName>
        <fullName evidence="1">Uncharacterized protein</fullName>
    </submittedName>
</protein>
<dbReference type="KEGG" id="tam:Theam_0175"/>
<accession>E8T3L7</accession>
<dbReference type="AlphaFoldDB" id="E8T3L7"/>
<evidence type="ECO:0000313" key="1">
    <source>
        <dbReference type="EMBL" id="ADU96148.1"/>
    </source>
</evidence>
<dbReference type="RefSeq" id="WP_013536934.1">
    <property type="nucleotide sequence ID" value="NC_014926.1"/>
</dbReference>
<dbReference type="EMBL" id="CP002444">
    <property type="protein sequence ID" value="ADU96148.1"/>
    <property type="molecule type" value="Genomic_DNA"/>
</dbReference>
<dbReference type="HOGENOM" id="CLU_2000256_0_0_0"/>
<dbReference type="Proteomes" id="UP000006362">
    <property type="component" value="Chromosome"/>
</dbReference>
<name>E8T3L7_THEA1</name>
<dbReference type="STRING" id="648996.Theam_0175"/>
<proteinExistence type="predicted"/>
<keyword evidence="2" id="KW-1185">Reference proteome</keyword>